<dbReference type="Gene3D" id="3.40.190.10">
    <property type="entry name" value="Periplasmic binding protein-like II"/>
    <property type="match status" value="2"/>
</dbReference>
<evidence type="ECO:0000256" key="3">
    <source>
        <dbReference type="ARBA" id="ARBA00023125"/>
    </source>
</evidence>
<dbReference type="PROSITE" id="PS50931">
    <property type="entry name" value="HTH_LYSR"/>
    <property type="match status" value="1"/>
</dbReference>
<dbReference type="InterPro" id="IPR037423">
    <property type="entry name" value="CysB_PBP2"/>
</dbReference>
<dbReference type="Pfam" id="PF03466">
    <property type="entry name" value="LysR_substrate"/>
    <property type="match status" value="1"/>
</dbReference>
<comment type="similarity">
    <text evidence="1">Belongs to the LysR transcriptional regulatory family.</text>
</comment>
<comment type="caution">
    <text evidence="6">The sequence shown here is derived from an EMBL/GenBank/DDBJ whole genome shotgun (WGS) entry which is preliminary data.</text>
</comment>
<feature type="domain" description="HTH lysR-type" evidence="5">
    <location>
        <begin position="1"/>
        <end position="57"/>
    </location>
</feature>
<evidence type="ECO:0000256" key="4">
    <source>
        <dbReference type="ARBA" id="ARBA00023163"/>
    </source>
</evidence>
<evidence type="ECO:0000259" key="5">
    <source>
        <dbReference type="PROSITE" id="PS50931"/>
    </source>
</evidence>
<dbReference type="SUPFAM" id="SSF46785">
    <property type="entry name" value="Winged helix' DNA-binding domain"/>
    <property type="match status" value="1"/>
</dbReference>
<dbReference type="EMBL" id="BAABBN010000004">
    <property type="protein sequence ID" value="GAA3916560.1"/>
    <property type="molecule type" value="Genomic_DNA"/>
</dbReference>
<dbReference type="Gene3D" id="1.10.10.10">
    <property type="entry name" value="Winged helix-like DNA-binding domain superfamily/Winged helix DNA-binding domain"/>
    <property type="match status" value="1"/>
</dbReference>
<dbReference type="Pfam" id="PF00126">
    <property type="entry name" value="HTH_1"/>
    <property type="match status" value="1"/>
</dbReference>
<keyword evidence="2" id="KW-0805">Transcription regulation</keyword>
<evidence type="ECO:0000313" key="6">
    <source>
        <dbReference type="EMBL" id="GAA3916560.1"/>
    </source>
</evidence>
<dbReference type="RefSeq" id="WP_344795946.1">
    <property type="nucleotide sequence ID" value="NZ_BAABBN010000004.1"/>
</dbReference>
<dbReference type="NCBIfam" id="NF009326">
    <property type="entry name" value="PRK12681.1"/>
    <property type="match status" value="1"/>
</dbReference>
<evidence type="ECO:0000256" key="2">
    <source>
        <dbReference type="ARBA" id="ARBA00023015"/>
    </source>
</evidence>
<dbReference type="SUPFAM" id="SSF53850">
    <property type="entry name" value="Periplasmic binding protein-like II"/>
    <property type="match status" value="1"/>
</dbReference>
<evidence type="ECO:0000256" key="1">
    <source>
        <dbReference type="ARBA" id="ARBA00009437"/>
    </source>
</evidence>
<dbReference type="InterPro" id="IPR036388">
    <property type="entry name" value="WH-like_DNA-bd_sf"/>
</dbReference>
<dbReference type="PANTHER" id="PTHR30126">
    <property type="entry name" value="HTH-TYPE TRANSCRIPTIONAL REGULATOR"/>
    <property type="match status" value="1"/>
</dbReference>
<proteinExistence type="inferred from homology"/>
<name>A0ABP7M7K7_9GAMM</name>
<keyword evidence="4" id="KW-0804">Transcription</keyword>
<dbReference type="PRINTS" id="PR00039">
    <property type="entry name" value="HTHLYSR"/>
</dbReference>
<gene>
    <name evidence="6" type="primary">cysB</name>
    <name evidence="6" type="ORF">GCM10022277_09130</name>
</gene>
<reference evidence="7" key="1">
    <citation type="journal article" date="2019" name="Int. J. Syst. Evol. Microbiol.">
        <title>The Global Catalogue of Microorganisms (GCM) 10K type strain sequencing project: providing services to taxonomists for standard genome sequencing and annotation.</title>
        <authorList>
            <consortium name="The Broad Institute Genomics Platform"/>
            <consortium name="The Broad Institute Genome Sequencing Center for Infectious Disease"/>
            <person name="Wu L."/>
            <person name="Ma J."/>
        </authorList>
    </citation>
    <scope>NUCLEOTIDE SEQUENCE [LARGE SCALE GENOMIC DNA]</scope>
    <source>
        <strain evidence="7">JCM 17551</strain>
    </source>
</reference>
<dbReference type="CDD" id="cd08413">
    <property type="entry name" value="PBP2_CysB_like"/>
    <property type="match status" value="1"/>
</dbReference>
<dbReference type="NCBIfam" id="NF009327">
    <property type="entry name" value="PRK12684.1"/>
    <property type="match status" value="1"/>
</dbReference>
<organism evidence="6 7">
    <name type="scientific">Litoribacillus peritrichatus</name>
    <dbReference type="NCBI Taxonomy" id="718191"/>
    <lineage>
        <taxon>Bacteria</taxon>
        <taxon>Pseudomonadati</taxon>
        <taxon>Pseudomonadota</taxon>
        <taxon>Gammaproteobacteria</taxon>
        <taxon>Oceanospirillales</taxon>
        <taxon>Oceanospirillaceae</taxon>
        <taxon>Litoribacillus</taxon>
    </lineage>
</organism>
<accession>A0ABP7M7K7</accession>
<dbReference type="InterPro" id="IPR000847">
    <property type="entry name" value="LysR_HTH_N"/>
</dbReference>
<keyword evidence="3" id="KW-0238">DNA-binding</keyword>
<dbReference type="InterPro" id="IPR036390">
    <property type="entry name" value="WH_DNA-bd_sf"/>
</dbReference>
<keyword evidence="7" id="KW-1185">Reference proteome</keyword>
<sequence>MKLQQLRYIWEVAHHDLNVSATAQSLYTSQPGISKQIRLLEDELGVEVFSRSGKHLTHITPAGEEIIRVAGEVLRKVESIKQVALEFSDESKGNLAIGTTHTQARYALPPVISSFIQRFPDVALHMHQGTPMQISEMAADGTVDFAIATEALSLFNDLIMMPCYRWNRSIVVPKDHPLAKIDKLTLKELAEYPIVTYVFGFTGRSKLDEAFEKEGLKPKVVFTAADADVIKTYVRLNLGVGIVAHMAVDPEADSDLVCLDASHLFAASVTKLGFRRGTYIRGYMYDFIQSFAPHLTRETVDAAIACHSKAELDEIFKDVELPVY</sequence>
<dbReference type="Proteomes" id="UP001501565">
    <property type="component" value="Unassembled WGS sequence"/>
</dbReference>
<dbReference type="InterPro" id="IPR005119">
    <property type="entry name" value="LysR_subst-bd"/>
</dbReference>
<evidence type="ECO:0000313" key="7">
    <source>
        <dbReference type="Proteomes" id="UP001501565"/>
    </source>
</evidence>
<protein>
    <submittedName>
        <fullName evidence="6">HTH-type transcriptional regulator CysB</fullName>
    </submittedName>
</protein>
<dbReference type="PANTHER" id="PTHR30126:SF6">
    <property type="entry name" value="HTH-TYPE TRANSCRIPTIONAL REGULATOR CYSB-RELATED"/>
    <property type="match status" value="1"/>
</dbReference>